<evidence type="ECO:0000313" key="2">
    <source>
        <dbReference type="EMBL" id="GAA1591777.1"/>
    </source>
</evidence>
<dbReference type="Proteomes" id="UP001500393">
    <property type="component" value="Unassembled WGS sequence"/>
</dbReference>
<sequence length="390" mass="39749">MRQNNGRLVVVVAAVAVAAVAIGGVLAYRQGPSNASADAAPLSAPTKAPSTSPTTASPSKTPSRPPTSTPTVTPSGPVKVPVNLAKLPKGREPQVPYLIGREVRGGAGGAVKIPGKEPIHQIARQNVVVLAVVGKGSGSELLKLGPTDGEVRRVADVSSIVSAADGSATAYAATRRGDDGGALKGGTLYADSGLDVETLKRPNDSNLRVLGYVDGKVYFRADTDDRGAWQFYSWTPGSSKATEITIGSPSALSPDGRITASMSQITDAGSCSDVTVVATGKRLWRTCESSVQGFTPDGRTAFGGPAYADGYCAGTAAALDATTGRLFREWSGCFHQTVAEDDQHLLIVADATDGGGEDGYGSRAIIRCTLTTGACELATPLSGTGASIGS</sequence>
<proteinExistence type="predicted"/>
<organism evidence="2 3">
    <name type="scientific">Kribbella sancticallisti</name>
    <dbReference type="NCBI Taxonomy" id="460087"/>
    <lineage>
        <taxon>Bacteria</taxon>
        <taxon>Bacillati</taxon>
        <taxon>Actinomycetota</taxon>
        <taxon>Actinomycetes</taxon>
        <taxon>Propionibacteriales</taxon>
        <taxon>Kribbellaceae</taxon>
        <taxon>Kribbella</taxon>
    </lineage>
</organism>
<dbReference type="RefSeq" id="WP_344218341.1">
    <property type="nucleotide sequence ID" value="NZ_BAAAOS010000037.1"/>
</dbReference>
<evidence type="ECO:0000256" key="1">
    <source>
        <dbReference type="SAM" id="MobiDB-lite"/>
    </source>
</evidence>
<feature type="region of interest" description="Disordered" evidence="1">
    <location>
        <begin position="33"/>
        <end position="82"/>
    </location>
</feature>
<dbReference type="EMBL" id="BAAAOS010000037">
    <property type="protein sequence ID" value="GAA1591777.1"/>
    <property type="molecule type" value="Genomic_DNA"/>
</dbReference>
<gene>
    <name evidence="2" type="ORF">GCM10009789_52280</name>
</gene>
<evidence type="ECO:0000313" key="3">
    <source>
        <dbReference type="Proteomes" id="UP001500393"/>
    </source>
</evidence>
<comment type="caution">
    <text evidence="2">The sequence shown here is derived from an EMBL/GenBank/DDBJ whole genome shotgun (WGS) entry which is preliminary data.</text>
</comment>
<reference evidence="3" key="1">
    <citation type="journal article" date="2019" name="Int. J. Syst. Evol. Microbiol.">
        <title>The Global Catalogue of Microorganisms (GCM) 10K type strain sequencing project: providing services to taxonomists for standard genome sequencing and annotation.</title>
        <authorList>
            <consortium name="The Broad Institute Genomics Platform"/>
            <consortium name="The Broad Institute Genome Sequencing Center for Infectious Disease"/>
            <person name="Wu L."/>
            <person name="Ma J."/>
        </authorList>
    </citation>
    <scope>NUCLEOTIDE SEQUENCE [LARGE SCALE GENOMIC DNA]</scope>
    <source>
        <strain evidence="3">JCM 14969</strain>
    </source>
</reference>
<feature type="compositionally biased region" description="Low complexity" evidence="1">
    <location>
        <begin position="39"/>
        <end position="62"/>
    </location>
</feature>
<protein>
    <submittedName>
        <fullName evidence="2">Uncharacterized protein</fullName>
    </submittedName>
</protein>
<feature type="compositionally biased region" description="Low complexity" evidence="1">
    <location>
        <begin position="69"/>
        <end position="81"/>
    </location>
</feature>
<accession>A0ABP4PUL3</accession>
<name>A0ABP4PUL3_9ACTN</name>
<keyword evidence="3" id="KW-1185">Reference proteome</keyword>